<reference evidence="3 4" key="1">
    <citation type="submission" date="2016-10" db="EMBL/GenBank/DDBJ databases">
        <authorList>
            <person name="de Groot N.N."/>
        </authorList>
    </citation>
    <scope>NUCLEOTIDE SEQUENCE [LARGE SCALE GENOMIC DNA]</scope>
    <source>
        <strain evidence="3 4">DSM 21035</strain>
    </source>
</reference>
<feature type="transmembrane region" description="Helical" evidence="1">
    <location>
        <begin position="166"/>
        <end position="187"/>
    </location>
</feature>
<keyword evidence="1" id="KW-0472">Membrane</keyword>
<keyword evidence="4" id="KW-1185">Reference proteome</keyword>
<evidence type="ECO:0000313" key="3">
    <source>
        <dbReference type="EMBL" id="SEQ80989.1"/>
    </source>
</evidence>
<feature type="transmembrane region" description="Helical" evidence="1">
    <location>
        <begin position="38"/>
        <end position="55"/>
    </location>
</feature>
<sequence>MLLILLSWVYIALTCFNFGVVFRKLFKIDDCHIAIHQILGLFLYTLLTSVFAFFIRINIEYYIGILILNIFMTFMFRKAAIAFLNKFKNTFRSFKIQNKLIFILLFILVLAQSATKPYLIDNETYYIQTIKWINEFGYVKGLANLHLFLGQNSSWHTLQAGFNFSFLSNVFNDINGFIFVVLGFLFVEKLNEAPNNYNYFLGLVLVFSLFFMQFVNAPSPDLIIFLIAPYVIYEYLLYNANISSSKFNILFSLVLFLCFVKVTMVVLSILIVVLFLNNFKTLRASIPQYTILSLFVFGLFLLKNYTFSGYLLYPISAFDILHVDWKLPPELLQLYKTGTYQSGMNNIDVSQFNLVEKLKYWLQIPKLHGLFNKVFLMLLMVFPFCIIKSKNKKPLLVIYTLAVLQFVVVWLNSPQYRFFFVFIVILSLLIVVHVFKSRKLGINIIYVSLVLSAIPIFIPIDLNSFTSNNFAMSMSNFKLKNIMVPEENTKTQTTFSKEIISGFEFNSPGKDVFFWGTGNGDLPCVNKQQVEYIKKYYHLVPQLRTDDLRDGFISSKVSTK</sequence>
<evidence type="ECO:0000259" key="2">
    <source>
        <dbReference type="Pfam" id="PF26626"/>
    </source>
</evidence>
<dbReference type="EMBL" id="FOFN01000003">
    <property type="protein sequence ID" value="SEQ80989.1"/>
    <property type="molecule type" value="Genomic_DNA"/>
</dbReference>
<feature type="transmembrane region" description="Helical" evidence="1">
    <location>
        <begin position="222"/>
        <end position="238"/>
    </location>
</feature>
<feature type="transmembrane region" description="Helical" evidence="1">
    <location>
        <begin position="418"/>
        <end position="435"/>
    </location>
</feature>
<proteinExistence type="predicted"/>
<dbReference type="RefSeq" id="WP_394333965.1">
    <property type="nucleotide sequence ID" value="NZ_FOFN01000003.1"/>
</dbReference>
<feature type="transmembrane region" description="Helical" evidence="1">
    <location>
        <begin position="6"/>
        <end position="26"/>
    </location>
</feature>
<feature type="transmembrane region" description="Helical" evidence="1">
    <location>
        <begin position="250"/>
        <end position="276"/>
    </location>
</feature>
<organism evidence="3 4">
    <name type="scientific">Hyunsoonleella jejuensis</name>
    <dbReference type="NCBI Taxonomy" id="419940"/>
    <lineage>
        <taxon>Bacteria</taxon>
        <taxon>Pseudomonadati</taxon>
        <taxon>Bacteroidota</taxon>
        <taxon>Flavobacteriia</taxon>
        <taxon>Flavobacteriales</taxon>
        <taxon>Flavobacteriaceae</taxon>
    </lineage>
</organism>
<dbReference type="InterPro" id="IPR058065">
    <property type="entry name" value="LIC_10190-like"/>
</dbReference>
<feature type="transmembrane region" description="Helical" evidence="1">
    <location>
        <begin position="442"/>
        <end position="460"/>
    </location>
</feature>
<protein>
    <recommendedName>
        <fullName evidence="2">DUF8201 domain-containing protein</fullName>
    </recommendedName>
</protein>
<feature type="domain" description="DUF8201" evidence="2">
    <location>
        <begin position="1"/>
        <end position="423"/>
    </location>
</feature>
<evidence type="ECO:0000256" key="1">
    <source>
        <dbReference type="SAM" id="Phobius"/>
    </source>
</evidence>
<feature type="transmembrane region" description="Helical" evidence="1">
    <location>
        <begin position="96"/>
        <end position="115"/>
    </location>
</feature>
<feature type="transmembrane region" description="Helical" evidence="1">
    <location>
        <begin position="394"/>
        <end position="412"/>
    </location>
</feature>
<accession>A0A1H9J2M6</accession>
<gene>
    <name evidence="3" type="ORF">SAMN05421824_2373</name>
</gene>
<feature type="transmembrane region" description="Helical" evidence="1">
    <location>
        <begin position="61"/>
        <end position="84"/>
    </location>
</feature>
<dbReference type="AlphaFoldDB" id="A0A1H9J2M6"/>
<dbReference type="Proteomes" id="UP000198999">
    <property type="component" value="Unassembled WGS sequence"/>
</dbReference>
<dbReference type="InterPro" id="IPR058514">
    <property type="entry name" value="DUF8201"/>
</dbReference>
<feature type="transmembrane region" description="Helical" evidence="1">
    <location>
        <begin position="282"/>
        <end position="302"/>
    </location>
</feature>
<dbReference type="NCBIfam" id="NF047510">
    <property type="entry name" value="LIC_10190_fam"/>
    <property type="match status" value="1"/>
</dbReference>
<dbReference type="Pfam" id="PF26626">
    <property type="entry name" value="DUF8201"/>
    <property type="match status" value="1"/>
</dbReference>
<keyword evidence="1" id="KW-0812">Transmembrane</keyword>
<keyword evidence="1" id="KW-1133">Transmembrane helix</keyword>
<name>A0A1H9J2M6_9FLAO</name>
<evidence type="ECO:0000313" key="4">
    <source>
        <dbReference type="Proteomes" id="UP000198999"/>
    </source>
</evidence>
<dbReference type="STRING" id="419940.SAMN05421824_2373"/>
<feature type="transmembrane region" description="Helical" evidence="1">
    <location>
        <begin position="199"/>
        <end position="216"/>
    </location>
</feature>